<keyword evidence="2" id="KW-1185">Reference proteome</keyword>
<accession>A0ABX2E3N4</accession>
<evidence type="ECO:0000313" key="2">
    <source>
        <dbReference type="Proteomes" id="UP000805085"/>
    </source>
</evidence>
<proteinExistence type="predicted"/>
<dbReference type="RefSeq" id="WP_173299986.1">
    <property type="nucleotide sequence ID" value="NZ_JABRWQ010000001.1"/>
</dbReference>
<protein>
    <recommendedName>
        <fullName evidence="3">Lipoprotein</fullName>
    </recommendedName>
</protein>
<organism evidence="1 2">
    <name type="scientific">Winogradskyella litoriviva</name>
    <dbReference type="NCBI Taxonomy" id="1220182"/>
    <lineage>
        <taxon>Bacteria</taxon>
        <taxon>Pseudomonadati</taxon>
        <taxon>Bacteroidota</taxon>
        <taxon>Flavobacteriia</taxon>
        <taxon>Flavobacteriales</taxon>
        <taxon>Flavobacteriaceae</taxon>
        <taxon>Winogradskyella</taxon>
    </lineage>
</organism>
<name>A0ABX2E3N4_9FLAO</name>
<evidence type="ECO:0000313" key="1">
    <source>
        <dbReference type="EMBL" id="NRD22346.1"/>
    </source>
</evidence>
<comment type="caution">
    <text evidence="1">The sequence shown here is derived from an EMBL/GenBank/DDBJ whole genome shotgun (WGS) entry which is preliminary data.</text>
</comment>
<evidence type="ECO:0008006" key="3">
    <source>
        <dbReference type="Google" id="ProtNLM"/>
    </source>
</evidence>
<dbReference type="EMBL" id="JABRWQ010000001">
    <property type="protein sequence ID" value="NRD22346.1"/>
    <property type="molecule type" value="Genomic_DNA"/>
</dbReference>
<reference evidence="1 2" key="1">
    <citation type="journal article" date="2015" name="Int. J. Syst. Evol. Microbiol.">
        <title>Winogradskyella litoriviva sp. nov., isolated from coastal seawater.</title>
        <authorList>
            <person name="Nedashkovskaya O.I."/>
            <person name="Kukhlevskiy A.D."/>
            <person name="Zhukova N.V."/>
            <person name="Kim S.J."/>
            <person name="Rhee S.K."/>
            <person name="Mikhailov V.V."/>
        </authorList>
    </citation>
    <scope>NUCLEOTIDE SEQUENCE [LARGE SCALE GENOMIC DNA]</scope>
    <source>
        <strain evidence="1 2">KMM6491</strain>
    </source>
</reference>
<dbReference type="Proteomes" id="UP000805085">
    <property type="component" value="Unassembled WGS sequence"/>
</dbReference>
<gene>
    <name evidence="1" type="ORF">HNV10_03780</name>
</gene>
<sequence length="175" mass="20099">MKITAITLFLCSFLILGCSNDKKVTSDIEAIESHNNDNKITAKTIENIKYKDYALSPEAETFVVSWTQYQELSKQIGFLKKGDFSFFNDDVAVLQEFIKGFKASMPNEFRTNPITSRNAIIETALLKLNEYLTLDNIEKSDKILGIKEVFVAFSNLNYQINKKLERDMYNDIQPE</sequence>
<dbReference type="PROSITE" id="PS51257">
    <property type="entry name" value="PROKAR_LIPOPROTEIN"/>
    <property type="match status" value="1"/>
</dbReference>